<dbReference type="FunFam" id="3.40.309.10:FF:000012">
    <property type="entry name" value="Betaine aldehyde dehydrogenase"/>
    <property type="match status" value="1"/>
</dbReference>
<evidence type="ECO:0000256" key="1">
    <source>
        <dbReference type="ARBA" id="ARBA00009986"/>
    </source>
</evidence>
<dbReference type="AlphaFoldDB" id="A0A4S1X0B5"/>
<dbReference type="InterPro" id="IPR016161">
    <property type="entry name" value="Ald_DH/histidinol_DH"/>
</dbReference>
<reference evidence="6 7" key="1">
    <citation type="submission" date="2019-04" db="EMBL/GenBank/DDBJ databases">
        <title>Sphingomonas psychrotolerans sp. nov., isolated from soil in the Tianshan Mountains, Xinjiang, China.</title>
        <authorList>
            <person name="Luo Y."/>
            <person name="Sheng H."/>
        </authorList>
    </citation>
    <scope>NUCLEOTIDE SEQUENCE [LARGE SCALE GENOMIC DNA]</scope>
    <source>
        <strain evidence="6 7">ZFGT-11</strain>
    </source>
</reference>
<name>A0A4S1X0B5_9SPHN</name>
<keyword evidence="7" id="KW-1185">Reference proteome</keyword>
<dbReference type="InterPro" id="IPR029510">
    <property type="entry name" value="Ald_DH_CS_GLU"/>
</dbReference>
<dbReference type="PANTHER" id="PTHR42804">
    <property type="entry name" value="ALDEHYDE DEHYDROGENASE"/>
    <property type="match status" value="1"/>
</dbReference>
<dbReference type="InterPro" id="IPR015590">
    <property type="entry name" value="Aldehyde_DH_dom"/>
</dbReference>
<gene>
    <name evidence="6" type="ORF">E5A73_19800</name>
</gene>
<evidence type="ECO:0000259" key="5">
    <source>
        <dbReference type="Pfam" id="PF00171"/>
    </source>
</evidence>
<feature type="domain" description="Aldehyde dehydrogenase" evidence="5">
    <location>
        <begin position="25"/>
        <end position="487"/>
    </location>
</feature>
<dbReference type="CDD" id="cd07139">
    <property type="entry name" value="ALDH_AldA-Rv0768"/>
    <property type="match status" value="1"/>
</dbReference>
<proteinExistence type="inferred from homology"/>
<comment type="similarity">
    <text evidence="1 4">Belongs to the aldehyde dehydrogenase family.</text>
</comment>
<dbReference type="PANTHER" id="PTHR42804:SF1">
    <property type="entry name" value="ALDEHYDE DEHYDROGENASE-RELATED"/>
    <property type="match status" value="1"/>
</dbReference>
<evidence type="ECO:0000256" key="2">
    <source>
        <dbReference type="ARBA" id="ARBA00023002"/>
    </source>
</evidence>
<dbReference type="Proteomes" id="UP000306147">
    <property type="component" value="Unassembled WGS sequence"/>
</dbReference>
<dbReference type="GO" id="GO:0016620">
    <property type="term" value="F:oxidoreductase activity, acting on the aldehyde or oxo group of donors, NAD or NADP as acceptor"/>
    <property type="evidence" value="ECO:0007669"/>
    <property type="project" value="InterPro"/>
</dbReference>
<evidence type="ECO:0000313" key="7">
    <source>
        <dbReference type="Proteomes" id="UP000306147"/>
    </source>
</evidence>
<evidence type="ECO:0000256" key="3">
    <source>
        <dbReference type="PROSITE-ProRule" id="PRU10007"/>
    </source>
</evidence>
<dbReference type="SUPFAM" id="SSF53720">
    <property type="entry name" value="ALDH-like"/>
    <property type="match status" value="1"/>
</dbReference>
<dbReference type="Gene3D" id="3.40.605.10">
    <property type="entry name" value="Aldehyde Dehydrogenase, Chain A, domain 1"/>
    <property type="match status" value="1"/>
</dbReference>
<dbReference type="Gene3D" id="3.40.309.10">
    <property type="entry name" value="Aldehyde Dehydrogenase, Chain A, domain 2"/>
    <property type="match status" value="1"/>
</dbReference>
<evidence type="ECO:0000313" key="6">
    <source>
        <dbReference type="EMBL" id="TGX49093.1"/>
    </source>
</evidence>
<sequence length="500" mass="53120">MSLQSDSPAPPKIAHPGRFFIDGGWQAPSTDRLLRLINPTNEREIISVAEGVEADIDAAVAAARKAFDEGPWPRMRPIDRAALLRDMHAYLIGRLEDLADSWIQQVGITRGMAQAATKGAVDLLEFYADMGASFHWEEKVPSTFPGQVGVIAHEPVGVVAAIVPWNGPFQMSIVKMAPALLAGCTVILKPSPETPLEAYILAEAAEAVGLPRGVFNVVPADRGASERLVSHPGVDKISFTGSSAAGKRIGAIAADRVARVTLELGGKSAAIVLDDYDVELAAETLASTVTRLSGQICSNLTRILVSRKLHDRFCASLATKMDAIAVGDPYDPATQMGPLAMKRQLDRVHHYIEVGKSEGAELAAGGGTPAHLNAGYFVEPTLFANVDNASTIAQEEIFGPVACAIPYEDLDEAISIANDSTFGLGGAVFTNDAEKAYQVARRVRTGTVGQHGSRTDLRIGYGGFKQSGLGREGGQQGLHNYLETKTIILSGYPEQLESAG</sequence>
<keyword evidence="2 4" id="KW-0560">Oxidoreductase</keyword>
<dbReference type="FunFam" id="3.40.605.10:FF:000007">
    <property type="entry name" value="NAD/NADP-dependent betaine aldehyde dehydrogenase"/>
    <property type="match status" value="1"/>
</dbReference>
<dbReference type="InterPro" id="IPR016162">
    <property type="entry name" value="Ald_DH_N"/>
</dbReference>
<dbReference type="EMBL" id="SRXT01000009">
    <property type="protein sequence ID" value="TGX49093.1"/>
    <property type="molecule type" value="Genomic_DNA"/>
</dbReference>
<accession>A0A4S1X0B5</accession>
<dbReference type="Pfam" id="PF00171">
    <property type="entry name" value="Aldedh"/>
    <property type="match status" value="1"/>
</dbReference>
<feature type="active site" evidence="3">
    <location>
        <position position="263"/>
    </location>
</feature>
<protein>
    <submittedName>
        <fullName evidence="6">Aldehyde dehydrogenase</fullName>
    </submittedName>
</protein>
<organism evidence="6 7">
    <name type="scientific">Sphingomonas gei</name>
    <dbReference type="NCBI Taxonomy" id="1395960"/>
    <lineage>
        <taxon>Bacteria</taxon>
        <taxon>Pseudomonadati</taxon>
        <taxon>Pseudomonadota</taxon>
        <taxon>Alphaproteobacteria</taxon>
        <taxon>Sphingomonadales</taxon>
        <taxon>Sphingomonadaceae</taxon>
        <taxon>Sphingomonas</taxon>
    </lineage>
</organism>
<dbReference type="RefSeq" id="WP_135965586.1">
    <property type="nucleotide sequence ID" value="NZ_SRXT01000009.1"/>
</dbReference>
<dbReference type="PROSITE" id="PS00687">
    <property type="entry name" value="ALDEHYDE_DEHYDR_GLU"/>
    <property type="match status" value="1"/>
</dbReference>
<dbReference type="InterPro" id="IPR016163">
    <property type="entry name" value="Ald_DH_C"/>
</dbReference>
<comment type="caution">
    <text evidence="6">The sequence shown here is derived from an EMBL/GenBank/DDBJ whole genome shotgun (WGS) entry which is preliminary data.</text>
</comment>
<evidence type="ECO:0000256" key="4">
    <source>
        <dbReference type="RuleBase" id="RU003345"/>
    </source>
</evidence>
<dbReference type="OrthoDB" id="9761688at2"/>